<evidence type="ECO:0000256" key="5">
    <source>
        <dbReference type="ARBA" id="ARBA00013063"/>
    </source>
</evidence>
<evidence type="ECO:0000256" key="1">
    <source>
        <dbReference type="ARBA" id="ARBA00000654"/>
    </source>
</evidence>
<dbReference type="GO" id="GO:0008700">
    <property type="term" value="F:(R,S)-4-hydroxy-2-oxoglutarate aldolase activity"/>
    <property type="evidence" value="ECO:0007669"/>
    <property type="project" value="UniProtKB-EC"/>
</dbReference>
<dbReference type="InterPro" id="IPR000887">
    <property type="entry name" value="Aldlse_KDPG_KHG"/>
</dbReference>
<reference evidence="9 10" key="1">
    <citation type="submission" date="2022-05" db="EMBL/GenBank/DDBJ databases">
        <authorList>
            <person name="Park J.-S."/>
        </authorList>
    </citation>
    <scope>NUCLEOTIDE SEQUENCE [LARGE SCALE GENOMIC DNA]</scope>
    <source>
        <strain evidence="9 10">2012CJ35-5</strain>
    </source>
</reference>
<dbReference type="NCBIfam" id="TIGR01182">
    <property type="entry name" value="eda"/>
    <property type="match status" value="1"/>
</dbReference>
<name>A0ABT0PTY7_9FLAO</name>
<evidence type="ECO:0000256" key="6">
    <source>
        <dbReference type="ARBA" id="ARBA00023239"/>
    </source>
</evidence>
<evidence type="ECO:0000256" key="3">
    <source>
        <dbReference type="ARBA" id="ARBA00006906"/>
    </source>
</evidence>
<dbReference type="EC" id="4.1.2.14" evidence="5"/>
<organism evidence="9 10">
    <name type="scientific">Flagellimonas spongiicola</name>
    <dbReference type="NCBI Taxonomy" id="2942208"/>
    <lineage>
        <taxon>Bacteria</taxon>
        <taxon>Pseudomonadati</taxon>
        <taxon>Bacteroidota</taxon>
        <taxon>Flavobacteriia</taxon>
        <taxon>Flavobacteriales</taxon>
        <taxon>Flavobacteriaceae</taxon>
        <taxon>Flagellimonas</taxon>
    </lineage>
</organism>
<keyword evidence="8" id="KW-0119">Carbohydrate metabolism</keyword>
<comment type="catalytic activity">
    <reaction evidence="1">
        <text>2-dehydro-3-deoxy-6-phospho-D-gluconate = D-glyceraldehyde 3-phosphate + pyruvate</text>
        <dbReference type="Rhea" id="RHEA:17089"/>
        <dbReference type="ChEBI" id="CHEBI:15361"/>
        <dbReference type="ChEBI" id="CHEBI:57569"/>
        <dbReference type="ChEBI" id="CHEBI:59776"/>
        <dbReference type="EC" id="4.1.2.14"/>
    </reaction>
</comment>
<dbReference type="CDD" id="cd00452">
    <property type="entry name" value="KDPG_aldolase"/>
    <property type="match status" value="1"/>
</dbReference>
<dbReference type="GO" id="GO:0008675">
    <property type="term" value="F:2-dehydro-3-deoxy-phosphogluconate aldolase activity"/>
    <property type="evidence" value="ECO:0007669"/>
    <property type="project" value="UniProtKB-EC"/>
</dbReference>
<gene>
    <name evidence="9" type="primary">eda</name>
    <name evidence="9" type="ORF">M3P19_11670</name>
</gene>
<dbReference type="InterPro" id="IPR031338">
    <property type="entry name" value="KDPG/KHG_AS_2"/>
</dbReference>
<comment type="pathway">
    <text evidence="2">Carbohydrate acid metabolism; 2-dehydro-3-deoxy-D-gluconate degradation; D-glyceraldehyde 3-phosphate and pyruvate from 2-dehydro-3-deoxy-D-gluconate: step 2/2.</text>
</comment>
<dbReference type="RefSeq" id="WP_249657860.1">
    <property type="nucleotide sequence ID" value="NZ_JAMFMA010000003.1"/>
</dbReference>
<accession>A0ABT0PTY7</accession>
<dbReference type="InterPro" id="IPR013785">
    <property type="entry name" value="Aldolase_TIM"/>
</dbReference>
<dbReference type="Pfam" id="PF01081">
    <property type="entry name" value="Aldolase"/>
    <property type="match status" value="1"/>
</dbReference>
<dbReference type="PANTHER" id="PTHR30246:SF1">
    <property type="entry name" value="2-DEHYDRO-3-DEOXY-6-PHOSPHOGALACTONATE ALDOLASE-RELATED"/>
    <property type="match status" value="1"/>
</dbReference>
<keyword evidence="7" id="KW-0704">Schiff base</keyword>
<dbReference type="PROSITE" id="PS00160">
    <property type="entry name" value="ALDOLASE_KDPG_KHG_2"/>
    <property type="match status" value="1"/>
</dbReference>
<dbReference type="PROSITE" id="PS00159">
    <property type="entry name" value="ALDOLASE_KDPG_KHG_1"/>
    <property type="match status" value="1"/>
</dbReference>
<protein>
    <recommendedName>
        <fullName evidence="5">2-dehydro-3-deoxy-phosphogluconate aldolase</fullName>
        <ecNumber evidence="5">4.1.2.14</ecNumber>
    </recommendedName>
</protein>
<dbReference type="SUPFAM" id="SSF51569">
    <property type="entry name" value="Aldolase"/>
    <property type="match status" value="1"/>
</dbReference>
<dbReference type="Proteomes" id="UP001203607">
    <property type="component" value="Unassembled WGS sequence"/>
</dbReference>
<comment type="similarity">
    <text evidence="3">Belongs to the KHG/KDPG aldolase family.</text>
</comment>
<dbReference type="EMBL" id="JAMFMA010000003">
    <property type="protein sequence ID" value="MCL6274671.1"/>
    <property type="molecule type" value="Genomic_DNA"/>
</dbReference>
<dbReference type="Gene3D" id="3.20.20.70">
    <property type="entry name" value="Aldolase class I"/>
    <property type="match status" value="1"/>
</dbReference>
<dbReference type="InterPro" id="IPR031337">
    <property type="entry name" value="KDPG/KHG_AS_1"/>
</dbReference>
<evidence type="ECO:0000313" key="9">
    <source>
        <dbReference type="EMBL" id="MCL6274671.1"/>
    </source>
</evidence>
<comment type="subunit">
    <text evidence="4">Homotrimer.</text>
</comment>
<evidence type="ECO:0000256" key="4">
    <source>
        <dbReference type="ARBA" id="ARBA00011233"/>
    </source>
</evidence>
<keyword evidence="10" id="KW-1185">Reference proteome</keyword>
<evidence type="ECO:0000313" key="10">
    <source>
        <dbReference type="Proteomes" id="UP001203607"/>
    </source>
</evidence>
<dbReference type="PANTHER" id="PTHR30246">
    <property type="entry name" value="2-KETO-3-DEOXY-6-PHOSPHOGLUCONATE ALDOLASE"/>
    <property type="match status" value="1"/>
</dbReference>
<proteinExistence type="inferred from homology"/>
<sequence length="215" mass="22947">MTPEIIRKVDSTGVIAVLVVDELKHAVPLAEALLKGGIDTIELTLRTPIALDAGKQMKSAFPELTLGYGTVLTVEQVTNVLDSGADFAVAPGCNPSIIRMAQKKGLSYAPGIMTPTDIEMAVQEGCRVLKFFPAESSGGLKHLKSMAAPYQHLGLKFIPLGGVNMDNAKAYLESPLISAVGGSWVAKREMIVNEEWDKITANAKEIKSLINGIES</sequence>
<keyword evidence="6 9" id="KW-0456">Lyase</keyword>
<evidence type="ECO:0000256" key="2">
    <source>
        <dbReference type="ARBA" id="ARBA00004736"/>
    </source>
</evidence>
<evidence type="ECO:0000256" key="7">
    <source>
        <dbReference type="ARBA" id="ARBA00023270"/>
    </source>
</evidence>
<evidence type="ECO:0000256" key="8">
    <source>
        <dbReference type="ARBA" id="ARBA00023277"/>
    </source>
</evidence>
<comment type="caution">
    <text evidence="9">The sequence shown here is derived from an EMBL/GenBank/DDBJ whole genome shotgun (WGS) entry which is preliminary data.</text>
</comment>